<organism evidence="1">
    <name type="scientific">Siphoviridae sp. ctBCr48</name>
    <dbReference type="NCBI Taxonomy" id="2827802"/>
    <lineage>
        <taxon>Viruses</taxon>
        <taxon>Duplodnaviria</taxon>
        <taxon>Heunggongvirae</taxon>
        <taxon>Uroviricota</taxon>
        <taxon>Caudoviricetes</taxon>
    </lineage>
</organism>
<reference evidence="1" key="1">
    <citation type="journal article" date="2021" name="Proc. Natl. Acad. Sci. U.S.A.">
        <title>A Catalog of Tens of Thousands of Viruses from Human Metagenomes Reveals Hidden Associations with Chronic Diseases.</title>
        <authorList>
            <person name="Tisza M.J."/>
            <person name="Buck C.B."/>
        </authorList>
    </citation>
    <scope>NUCLEOTIDE SEQUENCE</scope>
    <source>
        <strain evidence="1">CtBCr48</strain>
    </source>
</reference>
<accession>A0A8S5SH17</accession>
<sequence length="103" mass="11927">MVTLNLTDIQAIILHAVFTNHLPEEIVNIINQNYDYYLEEDPHSPYTAAYESIKKFIKTNPENKPFSEDDIDLFDELEWAVEDIGCDLLKAARRAKLAKETNK</sequence>
<proteinExistence type="predicted"/>
<protein>
    <submittedName>
        <fullName evidence="1">Uncharacterized protein</fullName>
    </submittedName>
</protein>
<evidence type="ECO:0000313" key="1">
    <source>
        <dbReference type="EMBL" id="DAF50305.1"/>
    </source>
</evidence>
<name>A0A8S5SH17_9CAUD</name>
<dbReference type="EMBL" id="BK032595">
    <property type="protein sequence ID" value="DAF50305.1"/>
    <property type="molecule type" value="Genomic_DNA"/>
</dbReference>